<dbReference type="Pfam" id="PF01144">
    <property type="entry name" value="CoA_trans"/>
    <property type="match status" value="1"/>
</dbReference>
<dbReference type="OrthoDB" id="9777193at2"/>
<dbReference type="NCBIfam" id="TIGR02429">
    <property type="entry name" value="pcaI_scoA_fam"/>
    <property type="match status" value="1"/>
</dbReference>
<dbReference type="EMBL" id="QJJQ01000016">
    <property type="protein sequence ID" value="PXW83369.1"/>
    <property type="molecule type" value="Genomic_DNA"/>
</dbReference>
<evidence type="ECO:0000313" key="2">
    <source>
        <dbReference type="EMBL" id="PXW83369.1"/>
    </source>
</evidence>
<dbReference type="AlphaFoldDB" id="A0A2V3W3Q9"/>
<keyword evidence="3" id="KW-1185">Reference proteome</keyword>
<dbReference type="Proteomes" id="UP000247978">
    <property type="component" value="Unassembled WGS sequence"/>
</dbReference>
<dbReference type="PANTHER" id="PTHR13707:SF60">
    <property type="entry name" value="ACETATE COA-TRANSFERASE SUBUNIT ALPHA"/>
    <property type="match status" value="1"/>
</dbReference>
<protein>
    <submittedName>
        <fullName evidence="2">3-oxoadipate CoA-transferase alpha subunit</fullName>
    </submittedName>
</protein>
<name>A0A2V3W3Q9_9BACI</name>
<dbReference type="RefSeq" id="WP_110396892.1">
    <property type="nucleotide sequence ID" value="NZ_JADIJL010000002.1"/>
</dbReference>
<evidence type="ECO:0000313" key="3">
    <source>
        <dbReference type="Proteomes" id="UP000247978"/>
    </source>
</evidence>
<proteinExistence type="predicted"/>
<reference evidence="2 3" key="1">
    <citation type="submission" date="2018-05" db="EMBL/GenBank/DDBJ databases">
        <title>Genomic Encyclopedia of Type Strains, Phase IV (KMG-IV): sequencing the most valuable type-strain genomes for metagenomic binning, comparative biology and taxonomic classification.</title>
        <authorList>
            <person name="Goeker M."/>
        </authorList>
    </citation>
    <scope>NUCLEOTIDE SEQUENCE [LARGE SCALE GENOMIC DNA]</scope>
    <source>
        <strain evidence="2 3">DSM 28556</strain>
    </source>
</reference>
<sequence>MINKRFTEIGEVMGDIQDGSSLLIGGQTDAGIPKKLLHYLLNMNVNNLTLITNHSGIGNDGIAQLIANKQVSKIICSFPRTNNSEIFKELYKVGKIELEVVPQGTLTERIRAGGAGIGGFYTKTGVGTLVEKGKEKKVINGEEYLLELGITADFALIKSYKADRWGNLIYRKAARNYNPTMAPAGKVTIVEVDEFIDGPLDPEHIITPGIYVDRMIHFEKGDMNNDSKEII</sequence>
<accession>A0A2V3W3Q9</accession>
<gene>
    <name evidence="2" type="ORF">DFR56_11648</name>
</gene>
<dbReference type="InterPro" id="IPR012792">
    <property type="entry name" value="3-oxoacid_CoA-transf_A"/>
</dbReference>
<keyword evidence="1 2" id="KW-0808">Transferase</keyword>
<dbReference type="SUPFAM" id="SSF100950">
    <property type="entry name" value="NagB/RpiA/CoA transferase-like"/>
    <property type="match status" value="1"/>
</dbReference>
<dbReference type="GO" id="GO:0008410">
    <property type="term" value="F:CoA-transferase activity"/>
    <property type="evidence" value="ECO:0007669"/>
    <property type="project" value="InterPro"/>
</dbReference>
<dbReference type="InterPro" id="IPR004165">
    <property type="entry name" value="CoA_trans_fam_I"/>
</dbReference>
<dbReference type="PANTHER" id="PTHR13707">
    <property type="entry name" value="KETOACID-COENZYME A TRANSFERASE"/>
    <property type="match status" value="1"/>
</dbReference>
<dbReference type="Gene3D" id="3.40.1080.10">
    <property type="entry name" value="Glutaconate Coenzyme A-transferase"/>
    <property type="match status" value="1"/>
</dbReference>
<dbReference type="SMART" id="SM00882">
    <property type="entry name" value="CoA_trans"/>
    <property type="match status" value="1"/>
</dbReference>
<organism evidence="2 3">
    <name type="scientific">Pseudogracilibacillus auburnensis</name>
    <dbReference type="NCBI Taxonomy" id="1494959"/>
    <lineage>
        <taxon>Bacteria</taxon>
        <taxon>Bacillati</taxon>
        <taxon>Bacillota</taxon>
        <taxon>Bacilli</taxon>
        <taxon>Bacillales</taxon>
        <taxon>Bacillaceae</taxon>
        <taxon>Pseudogracilibacillus</taxon>
    </lineage>
</organism>
<comment type="caution">
    <text evidence="2">The sequence shown here is derived from an EMBL/GenBank/DDBJ whole genome shotgun (WGS) entry which is preliminary data.</text>
</comment>
<dbReference type="InterPro" id="IPR037171">
    <property type="entry name" value="NagB/RpiA_transferase-like"/>
</dbReference>
<evidence type="ECO:0000256" key="1">
    <source>
        <dbReference type="ARBA" id="ARBA00022679"/>
    </source>
</evidence>